<comment type="caution">
    <text evidence="3">The sequence shown here is derived from an EMBL/GenBank/DDBJ whole genome shotgun (WGS) entry which is preliminary data.</text>
</comment>
<dbReference type="AlphaFoldDB" id="A0A245ZKC1"/>
<dbReference type="CDD" id="cd08896">
    <property type="entry name" value="SRPBCC_CalC_Aha1-like_3"/>
    <property type="match status" value="1"/>
</dbReference>
<dbReference type="EMBL" id="NBBI01000003">
    <property type="protein sequence ID" value="OWK30176.1"/>
    <property type="molecule type" value="Genomic_DNA"/>
</dbReference>
<comment type="similarity">
    <text evidence="1">Belongs to the AHA1 family.</text>
</comment>
<keyword evidence="4" id="KW-1185">Reference proteome</keyword>
<gene>
    <name evidence="3" type="ORF">SPDO_18580</name>
</gene>
<dbReference type="Gene3D" id="3.30.530.20">
    <property type="match status" value="1"/>
</dbReference>
<sequence>MFELKIERVIDAPVAIVWQAWTLHYAEWFVPRPWTLEVIENDLRTGGRSALMMRGPDGEENSSEGVYLEVVPQQRIVSTDALKAGWVPAEPFLVRIDEFAEHAGQTRYTARARHWSAEARDQHAAMGFEPGWNAATDQLEEVVARLKRG</sequence>
<dbReference type="InterPro" id="IPR023393">
    <property type="entry name" value="START-like_dom_sf"/>
</dbReference>
<accession>A0A245ZKC1</accession>
<feature type="domain" description="Activator of Hsp90 ATPase homologue 1/2-like C-terminal" evidence="2">
    <location>
        <begin position="11"/>
        <end position="143"/>
    </location>
</feature>
<evidence type="ECO:0000259" key="2">
    <source>
        <dbReference type="Pfam" id="PF08327"/>
    </source>
</evidence>
<organism evidence="3 4">
    <name type="scientific">Sphingomonas dokdonensis</name>
    <dbReference type="NCBI Taxonomy" id="344880"/>
    <lineage>
        <taxon>Bacteria</taxon>
        <taxon>Pseudomonadati</taxon>
        <taxon>Pseudomonadota</taxon>
        <taxon>Alphaproteobacteria</taxon>
        <taxon>Sphingomonadales</taxon>
        <taxon>Sphingomonadaceae</taxon>
        <taxon>Sphingomonas</taxon>
    </lineage>
</organism>
<dbReference type="Proteomes" id="UP000197290">
    <property type="component" value="Unassembled WGS sequence"/>
</dbReference>
<protein>
    <recommendedName>
        <fullName evidence="2">Activator of Hsp90 ATPase homologue 1/2-like C-terminal domain-containing protein</fullName>
    </recommendedName>
</protein>
<name>A0A245ZKC1_9SPHN</name>
<dbReference type="InterPro" id="IPR013538">
    <property type="entry name" value="ASHA1/2-like_C"/>
</dbReference>
<dbReference type="OrthoDB" id="9805228at2"/>
<dbReference type="RefSeq" id="WP_088367197.1">
    <property type="nucleotide sequence ID" value="NZ_NBBI01000003.1"/>
</dbReference>
<evidence type="ECO:0000313" key="3">
    <source>
        <dbReference type="EMBL" id="OWK30176.1"/>
    </source>
</evidence>
<evidence type="ECO:0000256" key="1">
    <source>
        <dbReference type="ARBA" id="ARBA00006817"/>
    </source>
</evidence>
<proteinExistence type="inferred from homology"/>
<dbReference type="SUPFAM" id="SSF55961">
    <property type="entry name" value="Bet v1-like"/>
    <property type="match status" value="1"/>
</dbReference>
<reference evidence="3 4" key="1">
    <citation type="submission" date="2017-03" db="EMBL/GenBank/DDBJ databases">
        <title>Genome sequence of Sphingomonas dokdonensis DSM 21029.</title>
        <authorList>
            <person name="Poehlein A."/>
            <person name="Wuebbeler J.H."/>
            <person name="Steinbuechel A."/>
            <person name="Daniel R."/>
        </authorList>
    </citation>
    <scope>NUCLEOTIDE SEQUENCE [LARGE SCALE GENOMIC DNA]</scope>
    <source>
        <strain evidence="3 4">DSM 21029</strain>
    </source>
</reference>
<evidence type="ECO:0000313" key="4">
    <source>
        <dbReference type="Proteomes" id="UP000197290"/>
    </source>
</evidence>
<dbReference type="Pfam" id="PF08327">
    <property type="entry name" value="AHSA1"/>
    <property type="match status" value="1"/>
</dbReference>